<organism evidence="7 8">
    <name type="scientific">Meganyctiphanes norvegica</name>
    <name type="common">Northern krill</name>
    <name type="synonym">Thysanopoda norvegica</name>
    <dbReference type="NCBI Taxonomy" id="48144"/>
    <lineage>
        <taxon>Eukaryota</taxon>
        <taxon>Metazoa</taxon>
        <taxon>Ecdysozoa</taxon>
        <taxon>Arthropoda</taxon>
        <taxon>Crustacea</taxon>
        <taxon>Multicrustacea</taxon>
        <taxon>Malacostraca</taxon>
        <taxon>Eumalacostraca</taxon>
        <taxon>Eucarida</taxon>
        <taxon>Euphausiacea</taxon>
        <taxon>Euphausiidae</taxon>
        <taxon>Meganyctiphanes</taxon>
    </lineage>
</organism>
<dbReference type="GO" id="GO:0008270">
    <property type="term" value="F:zinc ion binding"/>
    <property type="evidence" value="ECO:0007669"/>
    <property type="project" value="UniProtKB-KW"/>
</dbReference>
<dbReference type="PROSITE" id="PS50089">
    <property type="entry name" value="ZF_RING_2"/>
    <property type="match status" value="2"/>
</dbReference>
<feature type="region of interest" description="Disordered" evidence="5">
    <location>
        <begin position="187"/>
        <end position="238"/>
    </location>
</feature>
<keyword evidence="3" id="KW-0862">Zinc</keyword>
<accession>A0AAV2QJW7</accession>
<comment type="caution">
    <text evidence="7">The sequence shown here is derived from an EMBL/GenBank/DDBJ whole genome shotgun (WGS) entry which is preliminary data.</text>
</comment>
<feature type="compositionally biased region" description="Basic and acidic residues" evidence="5">
    <location>
        <begin position="198"/>
        <end position="223"/>
    </location>
</feature>
<dbReference type="InterPro" id="IPR027370">
    <property type="entry name" value="Znf-RING_euk"/>
</dbReference>
<gene>
    <name evidence="7" type="ORF">MNOR_LOCUS12268</name>
</gene>
<dbReference type="Gene3D" id="3.30.40.10">
    <property type="entry name" value="Zinc/RING finger domain, C3HC4 (zinc finger)"/>
    <property type="match status" value="2"/>
</dbReference>
<dbReference type="EMBL" id="CAXKWB010006690">
    <property type="protein sequence ID" value="CAL4083928.1"/>
    <property type="molecule type" value="Genomic_DNA"/>
</dbReference>
<evidence type="ECO:0000256" key="1">
    <source>
        <dbReference type="ARBA" id="ARBA00022723"/>
    </source>
</evidence>
<evidence type="ECO:0000256" key="4">
    <source>
        <dbReference type="PROSITE-ProRule" id="PRU00175"/>
    </source>
</evidence>
<evidence type="ECO:0000256" key="2">
    <source>
        <dbReference type="ARBA" id="ARBA00022771"/>
    </source>
</evidence>
<evidence type="ECO:0000313" key="8">
    <source>
        <dbReference type="Proteomes" id="UP001497623"/>
    </source>
</evidence>
<dbReference type="Pfam" id="PF13445">
    <property type="entry name" value="zf-RING_UBOX"/>
    <property type="match status" value="2"/>
</dbReference>
<sequence>ATMAHQSILSCKKCQKDYGQETGVVEPLTLWCGHTYCRECVTERFKQKNRTGTCPKLDCPGRMSSDPGWHPVTSSLVPPLQEKKLKCNNCDQRFTELTVEPITLDCGHSFCRTCIKANTKKGNVNCPQSQCKEIQFTVPDNINFDLLALSEKNPPGSFVDIEIRTKKGIGDGLRRSLGVLTFSSERKEKNVHPKLTRNRSEPIRRKPSKEERAGAQLNFDRHLSSPGDSLHSATEKTK</sequence>
<dbReference type="SMART" id="SM00184">
    <property type="entry name" value="RING"/>
    <property type="match status" value="2"/>
</dbReference>
<dbReference type="InterPro" id="IPR052667">
    <property type="entry name" value="E3_ubiquitin-ligase_RING"/>
</dbReference>
<keyword evidence="2 4" id="KW-0863">Zinc-finger</keyword>
<evidence type="ECO:0000313" key="7">
    <source>
        <dbReference type="EMBL" id="CAL4083928.1"/>
    </source>
</evidence>
<feature type="non-terminal residue" evidence="7">
    <location>
        <position position="238"/>
    </location>
</feature>
<dbReference type="PANTHER" id="PTHR47156">
    <property type="entry name" value="PROTEIN CBG20824"/>
    <property type="match status" value="1"/>
</dbReference>
<dbReference type="PROSITE" id="PS00518">
    <property type="entry name" value="ZF_RING_1"/>
    <property type="match status" value="2"/>
</dbReference>
<feature type="non-terminal residue" evidence="7">
    <location>
        <position position="1"/>
    </location>
</feature>
<dbReference type="InterPro" id="IPR017907">
    <property type="entry name" value="Znf_RING_CS"/>
</dbReference>
<dbReference type="AlphaFoldDB" id="A0AAV2QJW7"/>
<dbReference type="PANTHER" id="PTHR47156:SF10">
    <property type="entry name" value="E3 UBIQUITIN-PROTEIN LIGASE TRIM-21-RELATED"/>
    <property type="match status" value="1"/>
</dbReference>
<protein>
    <recommendedName>
        <fullName evidence="6">RING-type domain-containing protein</fullName>
    </recommendedName>
</protein>
<dbReference type="Proteomes" id="UP001497623">
    <property type="component" value="Unassembled WGS sequence"/>
</dbReference>
<evidence type="ECO:0000256" key="5">
    <source>
        <dbReference type="SAM" id="MobiDB-lite"/>
    </source>
</evidence>
<dbReference type="InterPro" id="IPR001841">
    <property type="entry name" value="Znf_RING"/>
</dbReference>
<proteinExistence type="predicted"/>
<dbReference type="SUPFAM" id="SSF57850">
    <property type="entry name" value="RING/U-box"/>
    <property type="match status" value="2"/>
</dbReference>
<evidence type="ECO:0000259" key="6">
    <source>
        <dbReference type="PROSITE" id="PS50089"/>
    </source>
</evidence>
<dbReference type="InterPro" id="IPR013083">
    <property type="entry name" value="Znf_RING/FYVE/PHD"/>
</dbReference>
<keyword evidence="1" id="KW-0479">Metal-binding</keyword>
<reference evidence="7 8" key="1">
    <citation type="submission" date="2024-05" db="EMBL/GenBank/DDBJ databases">
        <authorList>
            <person name="Wallberg A."/>
        </authorList>
    </citation>
    <scope>NUCLEOTIDE SEQUENCE [LARGE SCALE GENOMIC DNA]</scope>
</reference>
<feature type="domain" description="RING-type" evidence="6">
    <location>
        <begin position="87"/>
        <end position="127"/>
    </location>
</feature>
<keyword evidence="8" id="KW-1185">Reference proteome</keyword>
<evidence type="ECO:0000256" key="3">
    <source>
        <dbReference type="ARBA" id="ARBA00022833"/>
    </source>
</evidence>
<name>A0AAV2QJW7_MEGNR</name>
<feature type="domain" description="RING-type" evidence="6">
    <location>
        <begin position="11"/>
        <end position="55"/>
    </location>
</feature>